<dbReference type="EC" id="3.5.4.5" evidence="4 15"/>
<proteinExistence type="inferred from homology"/>
<dbReference type="NCBIfam" id="NF004064">
    <property type="entry name" value="PRK05578.1"/>
    <property type="match status" value="1"/>
</dbReference>
<dbReference type="STRING" id="1123071.SAMN02745181_0872"/>
<dbReference type="GO" id="GO:0004126">
    <property type="term" value="F:cytidine deaminase activity"/>
    <property type="evidence" value="ECO:0007669"/>
    <property type="project" value="UniProtKB-UniRule"/>
</dbReference>
<comment type="function">
    <text evidence="2 15">This enzyme scavenges exogenous and endogenous cytidine and 2'-deoxycytidine for UMP synthesis.</text>
</comment>
<dbReference type="GO" id="GO:0008270">
    <property type="term" value="F:zinc ion binding"/>
    <property type="evidence" value="ECO:0007669"/>
    <property type="project" value="UniProtKB-UniRule"/>
</dbReference>
<dbReference type="InParanoid" id="A0A1M6DY86"/>
<dbReference type="PROSITE" id="PS51747">
    <property type="entry name" value="CYT_DCMP_DEAMINASES_2"/>
    <property type="match status" value="1"/>
</dbReference>
<name>A0A1M6DY86_9BACT</name>
<dbReference type="GO" id="GO:0072527">
    <property type="term" value="P:pyrimidine-containing compound metabolic process"/>
    <property type="evidence" value="ECO:0007669"/>
    <property type="project" value="UniProtKB-ARBA"/>
</dbReference>
<evidence type="ECO:0000256" key="10">
    <source>
        <dbReference type="ARBA" id="ARBA00049252"/>
    </source>
</evidence>
<gene>
    <name evidence="17" type="ORF">SAMN02745181_0872</name>
</gene>
<feature type="domain" description="CMP/dCMP-type deaminase" evidence="16">
    <location>
        <begin position="1"/>
        <end position="124"/>
    </location>
</feature>
<keyword evidence="6 14" id="KW-0479">Metal-binding</keyword>
<evidence type="ECO:0000256" key="3">
    <source>
        <dbReference type="ARBA" id="ARBA00006576"/>
    </source>
</evidence>
<dbReference type="EMBL" id="FQYR01000002">
    <property type="protein sequence ID" value="SHI78182.1"/>
    <property type="molecule type" value="Genomic_DNA"/>
</dbReference>
<organism evidence="17 18">
    <name type="scientific">Rubritalea squalenifaciens DSM 18772</name>
    <dbReference type="NCBI Taxonomy" id="1123071"/>
    <lineage>
        <taxon>Bacteria</taxon>
        <taxon>Pseudomonadati</taxon>
        <taxon>Verrucomicrobiota</taxon>
        <taxon>Verrucomicrobiia</taxon>
        <taxon>Verrucomicrobiales</taxon>
        <taxon>Rubritaleaceae</taxon>
        <taxon>Rubritalea</taxon>
    </lineage>
</organism>
<keyword evidence="8 14" id="KW-0862">Zinc</keyword>
<feature type="binding site" evidence="13">
    <location>
        <begin position="40"/>
        <end position="46"/>
    </location>
    <ligand>
        <name>substrate</name>
    </ligand>
</feature>
<comment type="similarity">
    <text evidence="3 15">Belongs to the cytidine and deoxycytidylate deaminase family.</text>
</comment>
<evidence type="ECO:0000256" key="11">
    <source>
        <dbReference type="ARBA" id="ARBA00049558"/>
    </source>
</evidence>
<dbReference type="PANTHER" id="PTHR11644">
    <property type="entry name" value="CYTIDINE DEAMINASE"/>
    <property type="match status" value="1"/>
</dbReference>
<evidence type="ECO:0000256" key="1">
    <source>
        <dbReference type="ARBA" id="ARBA00001947"/>
    </source>
</evidence>
<dbReference type="Proteomes" id="UP000184510">
    <property type="component" value="Unassembled WGS sequence"/>
</dbReference>
<sequence length="128" mass="13501">MRELIAAATEARLRAYAPYSDFLVGAALLTSSGKIYAGCNIENSSYSLTCCAERVATASAIADGHQNFEALAVVSVNGSYPCGACRQFLNEFTPDLLIIIADTHGKISAETTLSALYPSAFSPDSLEP</sequence>
<dbReference type="SUPFAM" id="SSF53927">
    <property type="entry name" value="Cytidine deaminase-like"/>
    <property type="match status" value="1"/>
</dbReference>
<evidence type="ECO:0000256" key="9">
    <source>
        <dbReference type="ARBA" id="ARBA00032005"/>
    </source>
</evidence>
<evidence type="ECO:0000256" key="4">
    <source>
        <dbReference type="ARBA" id="ARBA00012783"/>
    </source>
</evidence>
<dbReference type="InterPro" id="IPR016193">
    <property type="entry name" value="Cytidine_deaminase-like"/>
</dbReference>
<keyword evidence="18" id="KW-1185">Reference proteome</keyword>
<evidence type="ECO:0000256" key="15">
    <source>
        <dbReference type="RuleBase" id="RU364006"/>
    </source>
</evidence>
<feature type="active site" description="Proton donor" evidence="12">
    <location>
        <position position="53"/>
    </location>
</feature>
<protein>
    <recommendedName>
        <fullName evidence="5 15">Cytidine deaminase</fullName>
        <ecNumber evidence="4 15">3.5.4.5</ecNumber>
    </recommendedName>
    <alternativeName>
        <fullName evidence="9 15">Cytidine aminohydrolase</fullName>
    </alternativeName>
</protein>
<evidence type="ECO:0000313" key="17">
    <source>
        <dbReference type="EMBL" id="SHI78182.1"/>
    </source>
</evidence>
<evidence type="ECO:0000313" key="18">
    <source>
        <dbReference type="Proteomes" id="UP000184510"/>
    </source>
</evidence>
<dbReference type="OrthoDB" id="9795347at2"/>
<dbReference type="Gene3D" id="3.40.140.10">
    <property type="entry name" value="Cytidine Deaminase, domain 2"/>
    <property type="match status" value="1"/>
</dbReference>
<dbReference type="AlphaFoldDB" id="A0A1M6DY86"/>
<evidence type="ECO:0000256" key="8">
    <source>
        <dbReference type="ARBA" id="ARBA00022833"/>
    </source>
</evidence>
<reference evidence="17 18" key="1">
    <citation type="submission" date="2016-11" db="EMBL/GenBank/DDBJ databases">
        <authorList>
            <person name="Jaros S."/>
            <person name="Januszkiewicz K."/>
            <person name="Wedrychowicz H."/>
        </authorList>
    </citation>
    <scope>NUCLEOTIDE SEQUENCE [LARGE SCALE GENOMIC DNA]</scope>
    <source>
        <strain evidence="17 18">DSM 18772</strain>
    </source>
</reference>
<accession>A0A1M6DY86</accession>
<evidence type="ECO:0000256" key="13">
    <source>
        <dbReference type="PIRSR" id="PIRSR606262-2"/>
    </source>
</evidence>
<comment type="catalytic activity">
    <reaction evidence="11 15">
        <text>cytidine + H2O + H(+) = uridine + NH4(+)</text>
        <dbReference type="Rhea" id="RHEA:16069"/>
        <dbReference type="ChEBI" id="CHEBI:15377"/>
        <dbReference type="ChEBI" id="CHEBI:15378"/>
        <dbReference type="ChEBI" id="CHEBI:16704"/>
        <dbReference type="ChEBI" id="CHEBI:17562"/>
        <dbReference type="ChEBI" id="CHEBI:28938"/>
        <dbReference type="EC" id="3.5.4.5"/>
    </reaction>
</comment>
<dbReference type="FunFam" id="3.40.140.10:FF:000008">
    <property type="entry name" value="Cytidine deaminase"/>
    <property type="match status" value="1"/>
</dbReference>
<dbReference type="RefSeq" id="WP_143158246.1">
    <property type="nucleotide sequence ID" value="NZ_FQYR01000002.1"/>
</dbReference>
<dbReference type="CDD" id="cd01283">
    <property type="entry name" value="cytidine_deaminase"/>
    <property type="match status" value="1"/>
</dbReference>
<evidence type="ECO:0000259" key="16">
    <source>
        <dbReference type="PROSITE" id="PS51747"/>
    </source>
</evidence>
<evidence type="ECO:0000256" key="7">
    <source>
        <dbReference type="ARBA" id="ARBA00022801"/>
    </source>
</evidence>
<evidence type="ECO:0000256" key="12">
    <source>
        <dbReference type="PIRSR" id="PIRSR606262-1"/>
    </source>
</evidence>
<feature type="binding site" evidence="14">
    <location>
        <position position="82"/>
    </location>
    <ligand>
        <name>Zn(2+)</name>
        <dbReference type="ChEBI" id="CHEBI:29105"/>
        <note>catalytic</note>
    </ligand>
</feature>
<dbReference type="PANTHER" id="PTHR11644:SF2">
    <property type="entry name" value="CYTIDINE DEAMINASE"/>
    <property type="match status" value="1"/>
</dbReference>
<dbReference type="NCBIfam" id="TIGR01354">
    <property type="entry name" value="cyt_deam_tetra"/>
    <property type="match status" value="1"/>
</dbReference>
<comment type="cofactor">
    <cofactor evidence="1 14 15">
        <name>Zn(2+)</name>
        <dbReference type="ChEBI" id="CHEBI:29105"/>
    </cofactor>
</comment>
<dbReference type="GO" id="GO:0055086">
    <property type="term" value="P:nucleobase-containing small molecule metabolic process"/>
    <property type="evidence" value="ECO:0007669"/>
    <property type="project" value="UniProtKB-ARBA"/>
</dbReference>
<keyword evidence="7 15" id="KW-0378">Hydrolase</keyword>
<feature type="binding site" evidence="14">
    <location>
        <position position="85"/>
    </location>
    <ligand>
        <name>Zn(2+)</name>
        <dbReference type="ChEBI" id="CHEBI:29105"/>
        <note>catalytic</note>
    </ligand>
</feature>
<comment type="catalytic activity">
    <reaction evidence="10 15">
        <text>2'-deoxycytidine + H2O + H(+) = 2'-deoxyuridine + NH4(+)</text>
        <dbReference type="Rhea" id="RHEA:13433"/>
        <dbReference type="ChEBI" id="CHEBI:15377"/>
        <dbReference type="ChEBI" id="CHEBI:15378"/>
        <dbReference type="ChEBI" id="CHEBI:15698"/>
        <dbReference type="ChEBI" id="CHEBI:16450"/>
        <dbReference type="ChEBI" id="CHEBI:28938"/>
        <dbReference type="EC" id="3.5.4.5"/>
    </reaction>
</comment>
<evidence type="ECO:0000256" key="5">
    <source>
        <dbReference type="ARBA" id="ARBA00018266"/>
    </source>
</evidence>
<evidence type="ECO:0000256" key="2">
    <source>
        <dbReference type="ARBA" id="ARBA00003949"/>
    </source>
</evidence>
<dbReference type="GO" id="GO:0005829">
    <property type="term" value="C:cytosol"/>
    <property type="evidence" value="ECO:0007669"/>
    <property type="project" value="TreeGrafter"/>
</dbReference>
<dbReference type="InterPro" id="IPR002125">
    <property type="entry name" value="CMP_dCMP_dom"/>
</dbReference>
<feature type="binding site" evidence="14">
    <location>
        <position position="51"/>
    </location>
    <ligand>
        <name>Zn(2+)</name>
        <dbReference type="ChEBI" id="CHEBI:29105"/>
        <note>catalytic</note>
    </ligand>
</feature>
<dbReference type="InterPro" id="IPR006262">
    <property type="entry name" value="Cyt_deam_tetra"/>
</dbReference>
<dbReference type="Pfam" id="PF00383">
    <property type="entry name" value="dCMP_cyt_deam_1"/>
    <property type="match status" value="1"/>
</dbReference>
<evidence type="ECO:0000256" key="6">
    <source>
        <dbReference type="ARBA" id="ARBA00022723"/>
    </source>
</evidence>
<evidence type="ECO:0000256" key="14">
    <source>
        <dbReference type="PIRSR" id="PIRSR606262-3"/>
    </source>
</evidence>
<dbReference type="InterPro" id="IPR050202">
    <property type="entry name" value="Cyt/Deoxycyt_deaminase"/>
</dbReference>